<feature type="compositionally biased region" description="Low complexity" evidence="1">
    <location>
        <begin position="1006"/>
        <end position="1036"/>
    </location>
</feature>
<protein>
    <submittedName>
        <fullName evidence="4">Uncharacterized protein</fullName>
    </submittedName>
</protein>
<organism evidence="4 5">
    <name type="scientific">Candidatus Woesebacteria bacterium GW2011_GWA2_33_28</name>
    <dbReference type="NCBI Taxonomy" id="1618561"/>
    <lineage>
        <taxon>Bacteria</taxon>
        <taxon>Candidatus Woeseibacteriota</taxon>
    </lineage>
</organism>
<gene>
    <name evidence="4" type="ORF">UR38_C0001G0046</name>
</gene>
<evidence type="ECO:0000256" key="1">
    <source>
        <dbReference type="SAM" id="MobiDB-lite"/>
    </source>
</evidence>
<feature type="transmembrane region" description="Helical" evidence="2">
    <location>
        <begin position="680"/>
        <end position="697"/>
    </location>
</feature>
<evidence type="ECO:0000256" key="3">
    <source>
        <dbReference type="SAM" id="SignalP"/>
    </source>
</evidence>
<evidence type="ECO:0000313" key="5">
    <source>
        <dbReference type="Proteomes" id="UP000033995"/>
    </source>
</evidence>
<accession>A0A0G0CAP2</accession>
<feature type="transmembrane region" description="Helical" evidence="2">
    <location>
        <begin position="706"/>
        <end position="724"/>
    </location>
</feature>
<name>A0A0G0CAP2_9BACT</name>
<feature type="region of interest" description="Disordered" evidence="1">
    <location>
        <begin position="991"/>
        <end position="1046"/>
    </location>
</feature>
<feature type="region of interest" description="Disordered" evidence="1">
    <location>
        <begin position="128"/>
        <end position="158"/>
    </location>
</feature>
<feature type="region of interest" description="Disordered" evidence="1">
    <location>
        <begin position="598"/>
        <end position="624"/>
    </location>
</feature>
<feature type="chain" id="PRO_5002531534" evidence="3">
    <location>
        <begin position="26"/>
        <end position="1046"/>
    </location>
</feature>
<feature type="compositionally biased region" description="Low complexity" evidence="1">
    <location>
        <begin position="67"/>
        <end position="79"/>
    </location>
</feature>
<feature type="signal peptide" evidence="3">
    <location>
        <begin position="1"/>
        <end position="25"/>
    </location>
</feature>
<evidence type="ECO:0000313" key="4">
    <source>
        <dbReference type="EMBL" id="KKP48250.1"/>
    </source>
</evidence>
<sequence>MKKILILIFTIAIVLGNTVSIFAQALPPTPPPAPTAPSAPTPPPAPTMPPIPTMIPTLAPTPPPVVSTPTYSPISTPTSESFITESTVSGGQDSDAGMGSSSIDTGDATTDGTLIVDVNSNLSVVLGDSGSQSGGSAGIINSGNGESSENSGSAVIINNNNTGQTNSANIVNGLYQSAITGDNSASKNTGGDSIITTGDANVTGTIITSVNTNVAGVAVSEFNVLEDTTGDIILDFGNTCITNCGSLADAVIKNTGNGTDSINTSSLDVTNNNLTDQLNDAIIVNNMDLFADSGNNDTNKNTGGDSIITTGDANVVANLLTFANNNLAGNVVYAVVNIFGNLIGDIIFPEGSFASCCGVFDTALANINNGTGSTNTTSYSNEITDSATQINNLEIENNLIFDANSGGNETKGNTGGNSSIVTGDTNIDARLINIANNNLAGGNYWLVIVNEAGKWIGKILGTSDGASFGGSDDFEFLVDENGGVTVANAGNGTDSTNTAVYNETNNNELTQVNNAKIVNNVNLEANSGGNSASKNTNGNSSIVTGDASIIANIVNFVNNNITGGGKLFVAVVNVFGSWVGDFVGPGFEQEELATSPDSIGIGGADVNSQESDDNNGGSNSNQQTTTVFQASSPQIASIVIPTVFRNSSARVLGNKISLNLPETLGSAIDVAQKKVVNINFAWLLAILFPIGIFSMIFRRRLAIKRILASFLVLMLLVSSVRPFLSLALAEEIVILGNGSGSDNTAVVSISNTTTVTQTNTASVENVVTPSVDTGNNTVNGNTGSDVSVVTGDIDTNVVLNNSLNNSIVENSCCDANDSSVLITANGKDSQNLVTMDVNNNVINITQSADIGNKVEGSANTGNNTANNTSGNVIIDTGDIKVMGGINNSPINTYFIKSAINNGGFLASISANGTDSVNKIEANLGGSNQIDAKNYYLAYNFVDWDLNTGGNIANGNTGGNVFIKTGNFFFDFLISNAGNIGYVDVGCCGIDNPNDSDDPSDPDDPDIPTVVGGSNPVSTTSSSSGSSNGSSSSAGPAILGLSATSSE</sequence>
<keyword evidence="2" id="KW-1133">Transmembrane helix</keyword>
<reference evidence="4 5" key="1">
    <citation type="journal article" date="2015" name="Nature">
        <title>rRNA introns, odd ribosomes, and small enigmatic genomes across a large radiation of phyla.</title>
        <authorList>
            <person name="Brown C.T."/>
            <person name="Hug L.A."/>
            <person name="Thomas B.C."/>
            <person name="Sharon I."/>
            <person name="Castelle C.J."/>
            <person name="Singh A."/>
            <person name="Wilkins M.J."/>
            <person name="Williams K.H."/>
            <person name="Banfield J.F."/>
        </authorList>
    </citation>
    <scope>NUCLEOTIDE SEQUENCE [LARGE SCALE GENOMIC DNA]</scope>
</reference>
<dbReference type="PATRIC" id="fig|1618561.3.peg.45"/>
<keyword evidence="2" id="KW-0812">Transmembrane</keyword>
<feature type="region of interest" description="Disordered" evidence="1">
    <location>
        <begin position="30"/>
        <end position="105"/>
    </location>
</feature>
<feature type="compositionally biased region" description="Low complexity" evidence="1">
    <location>
        <begin position="614"/>
        <end position="624"/>
    </location>
</feature>
<evidence type="ECO:0000256" key="2">
    <source>
        <dbReference type="SAM" id="Phobius"/>
    </source>
</evidence>
<proteinExistence type="predicted"/>
<feature type="compositionally biased region" description="Acidic residues" evidence="1">
    <location>
        <begin position="993"/>
        <end position="1005"/>
    </location>
</feature>
<dbReference type="Proteomes" id="UP000033995">
    <property type="component" value="Unassembled WGS sequence"/>
</dbReference>
<keyword evidence="2" id="KW-0472">Membrane</keyword>
<feature type="compositionally biased region" description="Pro residues" evidence="1">
    <location>
        <begin position="30"/>
        <end position="66"/>
    </location>
</feature>
<feature type="compositionally biased region" description="Low complexity" evidence="1">
    <location>
        <begin position="138"/>
        <end position="158"/>
    </location>
</feature>
<comment type="caution">
    <text evidence="4">The sequence shown here is derived from an EMBL/GenBank/DDBJ whole genome shotgun (WGS) entry which is preliminary data.</text>
</comment>
<dbReference type="EMBL" id="LBOZ01000001">
    <property type="protein sequence ID" value="KKP48250.1"/>
    <property type="molecule type" value="Genomic_DNA"/>
</dbReference>
<dbReference type="AlphaFoldDB" id="A0A0G0CAP2"/>
<feature type="compositionally biased region" description="Polar residues" evidence="1">
    <location>
        <begin position="80"/>
        <end position="92"/>
    </location>
</feature>
<keyword evidence="3" id="KW-0732">Signal</keyword>